<dbReference type="HOGENOM" id="CLU_696477_0_0_1"/>
<evidence type="ECO:0000256" key="1">
    <source>
        <dbReference type="SAM" id="MobiDB-lite"/>
    </source>
</evidence>
<evidence type="ECO:0000313" key="2">
    <source>
        <dbReference type="EMBL" id="KDR67896.1"/>
    </source>
</evidence>
<feature type="compositionally biased region" description="Acidic residues" evidence="1">
    <location>
        <begin position="104"/>
        <end position="121"/>
    </location>
</feature>
<feature type="compositionally biased region" description="Basic and acidic residues" evidence="1">
    <location>
        <begin position="42"/>
        <end position="80"/>
    </location>
</feature>
<gene>
    <name evidence="2" type="ORF">GALMADRAFT_283382</name>
</gene>
<sequence>MSSPSQHDNMEVDDEVATLCREAELEEERAQMAAEQRQRRRKAEEEEKARVEAEAHRKEEEEIVRVAEEERCLVEERRAASECAATERMSQARVGSVAPAEGSQDVDMEPPEDGEDEQDMEETPRARKEKTRGATVDPEVKIVSRPEVPKKQKCGSKKSEIAPNRAPCYQCVNEKITCTTEHTGSAIIHACDQCFGRKLKCIRPGDEKKTPRKSKKIKGEEHKAPSIVGSVGEKIAKGKGLAGPRIQKPRSQTPEETDEEHLTTDLLIDSNSEVVLAMETLQASVGDATIGMNMGFDDVWRELDGIQEDLAVHCQIHRGNMLLATEQNRLLRALLRQAGGDDSGIARPPMEWLGFMGEEHDRPPEPPRNTACTRQAKQEEIEASSGKRPLVQGRSR</sequence>
<protein>
    <submittedName>
        <fullName evidence="2">Uncharacterized protein</fullName>
    </submittedName>
</protein>
<keyword evidence="3" id="KW-1185">Reference proteome</keyword>
<feature type="region of interest" description="Disordered" evidence="1">
    <location>
        <begin position="26"/>
        <end position="158"/>
    </location>
</feature>
<feature type="region of interest" description="Disordered" evidence="1">
    <location>
        <begin position="238"/>
        <end position="261"/>
    </location>
</feature>
<reference evidence="3" key="1">
    <citation type="journal article" date="2014" name="Proc. Natl. Acad. Sci. U.S.A.">
        <title>Extensive sampling of basidiomycete genomes demonstrates inadequacy of the white-rot/brown-rot paradigm for wood decay fungi.</title>
        <authorList>
            <person name="Riley R."/>
            <person name="Salamov A.A."/>
            <person name="Brown D.W."/>
            <person name="Nagy L.G."/>
            <person name="Floudas D."/>
            <person name="Held B.W."/>
            <person name="Levasseur A."/>
            <person name="Lombard V."/>
            <person name="Morin E."/>
            <person name="Otillar R."/>
            <person name="Lindquist E.A."/>
            <person name="Sun H."/>
            <person name="LaButti K.M."/>
            <person name="Schmutz J."/>
            <person name="Jabbour D."/>
            <person name="Luo H."/>
            <person name="Baker S.E."/>
            <person name="Pisabarro A.G."/>
            <person name="Walton J.D."/>
            <person name="Blanchette R.A."/>
            <person name="Henrissat B."/>
            <person name="Martin F."/>
            <person name="Cullen D."/>
            <person name="Hibbett D.S."/>
            <person name="Grigoriev I.V."/>
        </authorList>
    </citation>
    <scope>NUCLEOTIDE SEQUENCE [LARGE SCALE GENOMIC DNA]</scope>
    <source>
        <strain evidence="3">CBS 339.88</strain>
    </source>
</reference>
<organism evidence="2 3">
    <name type="scientific">Galerina marginata (strain CBS 339.88)</name>
    <dbReference type="NCBI Taxonomy" id="685588"/>
    <lineage>
        <taxon>Eukaryota</taxon>
        <taxon>Fungi</taxon>
        <taxon>Dikarya</taxon>
        <taxon>Basidiomycota</taxon>
        <taxon>Agaricomycotina</taxon>
        <taxon>Agaricomycetes</taxon>
        <taxon>Agaricomycetidae</taxon>
        <taxon>Agaricales</taxon>
        <taxon>Agaricineae</taxon>
        <taxon>Strophariaceae</taxon>
        <taxon>Galerina</taxon>
    </lineage>
</organism>
<dbReference type="Proteomes" id="UP000027222">
    <property type="component" value="Unassembled WGS sequence"/>
</dbReference>
<dbReference type="AlphaFoldDB" id="A0A067SAK4"/>
<accession>A0A067SAK4</accession>
<feature type="compositionally biased region" description="Basic and acidic residues" evidence="1">
    <location>
        <begin position="138"/>
        <end position="150"/>
    </location>
</feature>
<evidence type="ECO:0000313" key="3">
    <source>
        <dbReference type="Proteomes" id="UP000027222"/>
    </source>
</evidence>
<name>A0A067SAK4_GALM3</name>
<dbReference type="EMBL" id="KL142412">
    <property type="protein sequence ID" value="KDR67896.1"/>
    <property type="molecule type" value="Genomic_DNA"/>
</dbReference>
<feature type="region of interest" description="Disordered" evidence="1">
    <location>
        <begin position="355"/>
        <end position="396"/>
    </location>
</feature>
<proteinExistence type="predicted"/>